<gene>
    <name evidence="3" type="ORF">NGB36_15495</name>
</gene>
<sequence length="130" mass="12445">MGNSSVAKRAVFVAVGSAVGSAVALGSAAPAAFADSDSLGGATNVTGAACNTADGVSDLADGVVIKGRSPESIRGSDLASGVTGAVRTLCSATNPSAAAQKYATYTTPQNGPQQSAPMMLGGMPVGVPNS</sequence>
<evidence type="ECO:0000256" key="1">
    <source>
        <dbReference type="SAM" id="MobiDB-lite"/>
    </source>
</evidence>
<dbReference type="Proteomes" id="UP001057702">
    <property type="component" value="Unassembled WGS sequence"/>
</dbReference>
<keyword evidence="4" id="KW-1185">Reference proteome</keyword>
<evidence type="ECO:0008006" key="5">
    <source>
        <dbReference type="Google" id="ProtNLM"/>
    </source>
</evidence>
<feature type="region of interest" description="Disordered" evidence="1">
    <location>
        <begin position="106"/>
        <end position="130"/>
    </location>
</feature>
<proteinExistence type="predicted"/>
<evidence type="ECO:0000313" key="3">
    <source>
        <dbReference type="EMBL" id="MCQ4081974.1"/>
    </source>
</evidence>
<feature type="chain" id="PRO_5046074322" description="Secreted protein" evidence="2">
    <location>
        <begin position="25"/>
        <end position="130"/>
    </location>
</feature>
<reference evidence="3" key="1">
    <citation type="submission" date="2022-06" db="EMBL/GenBank/DDBJ databases">
        <title>Draft genome sequence of Streptomyces sp. RB6PN25 isolated from peat swamp forest in Thailand.</title>
        <authorList>
            <person name="Duangmal K."/>
            <person name="Klaysubun C."/>
        </authorList>
    </citation>
    <scope>NUCLEOTIDE SEQUENCE</scope>
    <source>
        <strain evidence="3">RB6PN25</strain>
    </source>
</reference>
<feature type="compositionally biased region" description="Polar residues" evidence="1">
    <location>
        <begin position="106"/>
        <end position="116"/>
    </location>
</feature>
<dbReference type="PROSITE" id="PS51318">
    <property type="entry name" value="TAT"/>
    <property type="match status" value="1"/>
</dbReference>
<feature type="signal peptide" evidence="2">
    <location>
        <begin position="1"/>
        <end position="24"/>
    </location>
</feature>
<protein>
    <recommendedName>
        <fullName evidence="5">Secreted protein</fullName>
    </recommendedName>
</protein>
<name>A0ABT1PWC3_9ACTN</name>
<accession>A0ABT1PWC3</accession>
<keyword evidence="2" id="KW-0732">Signal</keyword>
<comment type="caution">
    <text evidence="3">The sequence shown here is derived from an EMBL/GenBank/DDBJ whole genome shotgun (WGS) entry which is preliminary data.</text>
</comment>
<dbReference type="EMBL" id="JANFNG010000010">
    <property type="protein sequence ID" value="MCQ4081974.1"/>
    <property type="molecule type" value="Genomic_DNA"/>
</dbReference>
<dbReference type="InterPro" id="IPR006311">
    <property type="entry name" value="TAT_signal"/>
</dbReference>
<organism evidence="3 4">
    <name type="scientific">Streptomyces humicola</name>
    <dbReference type="NCBI Taxonomy" id="2953240"/>
    <lineage>
        <taxon>Bacteria</taxon>
        <taxon>Bacillati</taxon>
        <taxon>Actinomycetota</taxon>
        <taxon>Actinomycetes</taxon>
        <taxon>Kitasatosporales</taxon>
        <taxon>Streptomycetaceae</taxon>
        <taxon>Streptomyces</taxon>
    </lineage>
</organism>
<evidence type="ECO:0000313" key="4">
    <source>
        <dbReference type="Proteomes" id="UP001057702"/>
    </source>
</evidence>
<evidence type="ECO:0000256" key="2">
    <source>
        <dbReference type="SAM" id="SignalP"/>
    </source>
</evidence>